<evidence type="ECO:0000256" key="1">
    <source>
        <dbReference type="SAM" id="MobiDB-lite"/>
    </source>
</evidence>
<feature type="compositionally biased region" description="Basic and acidic residues" evidence="1">
    <location>
        <begin position="79"/>
        <end position="96"/>
    </location>
</feature>
<reference evidence="3" key="1">
    <citation type="journal article" date="2021" name="BMC Genomics">
        <title>Chromosome-level genome assembly and manually-curated proteome of model necrotroph Parastagonospora nodorum Sn15 reveals a genome-wide trove of candidate effector homologs, and redundancy of virulence-related functions within an accessory chromosome.</title>
        <authorList>
            <person name="Bertazzoni S."/>
            <person name="Jones D.A.B."/>
            <person name="Phan H.T."/>
            <person name="Tan K.-C."/>
            <person name="Hane J.K."/>
        </authorList>
    </citation>
    <scope>NUCLEOTIDE SEQUENCE [LARGE SCALE GENOMIC DNA]</scope>
    <source>
        <strain evidence="3">SN15 / ATCC MYA-4574 / FGSC 10173)</strain>
    </source>
</reference>
<feature type="compositionally biased region" description="Basic and acidic residues" evidence="1">
    <location>
        <begin position="60"/>
        <end position="69"/>
    </location>
</feature>
<dbReference type="EMBL" id="CP069038">
    <property type="protein sequence ID" value="QRD03931.1"/>
    <property type="molecule type" value="Genomic_DNA"/>
</dbReference>
<protein>
    <submittedName>
        <fullName evidence="2">Uncharacterized protein</fullName>
    </submittedName>
</protein>
<proteinExistence type="predicted"/>
<feature type="compositionally biased region" description="Pro residues" evidence="1">
    <location>
        <begin position="154"/>
        <end position="229"/>
    </location>
</feature>
<dbReference type="VEuPathDB" id="FungiDB:JI435_308840"/>
<organism evidence="2 3">
    <name type="scientific">Phaeosphaeria nodorum (strain SN15 / ATCC MYA-4574 / FGSC 10173)</name>
    <name type="common">Glume blotch fungus</name>
    <name type="synonym">Parastagonospora nodorum</name>
    <dbReference type="NCBI Taxonomy" id="321614"/>
    <lineage>
        <taxon>Eukaryota</taxon>
        <taxon>Fungi</taxon>
        <taxon>Dikarya</taxon>
        <taxon>Ascomycota</taxon>
        <taxon>Pezizomycotina</taxon>
        <taxon>Dothideomycetes</taxon>
        <taxon>Pleosporomycetidae</taxon>
        <taxon>Pleosporales</taxon>
        <taxon>Pleosporineae</taxon>
        <taxon>Phaeosphaeriaceae</taxon>
        <taxon>Parastagonospora</taxon>
    </lineage>
</organism>
<feature type="region of interest" description="Disordered" evidence="1">
    <location>
        <begin position="51"/>
        <end position="275"/>
    </location>
</feature>
<evidence type="ECO:0000313" key="3">
    <source>
        <dbReference type="Proteomes" id="UP000663193"/>
    </source>
</evidence>
<keyword evidence="3" id="KW-1185">Reference proteome</keyword>
<feature type="compositionally biased region" description="Basic and acidic residues" evidence="1">
    <location>
        <begin position="103"/>
        <end position="124"/>
    </location>
</feature>
<dbReference type="AlphaFoldDB" id="A0A7U2FES0"/>
<accession>A0A7U2FES0</accession>
<feature type="non-terminal residue" evidence="2">
    <location>
        <position position="275"/>
    </location>
</feature>
<sequence length="275" mass="32091">MKHSSRASASKPLTNPTSTKATLWVYTEIGLCVLMHLLNDHPKHIRYRENHKARASGLTEKSRKPESRHSHPSSHPPRIQRDYQPREHERDERPRCEASPLRTQRDYHFREYKREEYQPRHEAHPSPPRRAAQPYQYRPHTPPLPRRPSYSSPPARPGPPPLTHHARPPTPPLPHRPYYSEPPPRLFTRPSPTPRSRPPTPPLPRCQPYFRPPTPPPPHHPSYPRPLTHPFPYYHSPLPRHPGAPPPSPPSRQAQNHPSRHQAWTRIRSVTPSKY</sequence>
<name>A0A7U2FES0_PHANO</name>
<dbReference type="Proteomes" id="UP000663193">
    <property type="component" value="Chromosome 16"/>
</dbReference>
<evidence type="ECO:0000313" key="2">
    <source>
        <dbReference type="EMBL" id="QRD03931.1"/>
    </source>
</evidence>
<feature type="compositionally biased region" description="Pro residues" evidence="1">
    <location>
        <begin position="239"/>
        <end position="250"/>
    </location>
</feature>
<gene>
    <name evidence="2" type="ORF">JI435_308840</name>
</gene>